<reference evidence="8" key="2">
    <citation type="submission" date="2025-09" db="UniProtKB">
        <authorList>
            <consortium name="Ensembl"/>
        </authorList>
    </citation>
    <scope>IDENTIFICATION</scope>
</reference>
<evidence type="ECO:0000256" key="5">
    <source>
        <dbReference type="ARBA" id="ARBA00023146"/>
    </source>
</evidence>
<keyword evidence="2" id="KW-0436">Ligase</keyword>
<dbReference type="InterPro" id="IPR018149">
    <property type="entry name" value="Lys-tRNA-synth_II_C"/>
</dbReference>
<dbReference type="GO" id="GO:0004824">
    <property type="term" value="F:lysine-tRNA ligase activity"/>
    <property type="evidence" value="ECO:0007669"/>
    <property type="project" value="InterPro"/>
</dbReference>
<evidence type="ECO:0000259" key="7">
    <source>
        <dbReference type="PROSITE" id="PS50862"/>
    </source>
</evidence>
<dbReference type="InterPro" id="IPR012340">
    <property type="entry name" value="NA-bd_OB-fold"/>
</dbReference>
<dbReference type="AlphaFoldDB" id="A0A8C9GZ03"/>
<keyword evidence="9" id="KW-1185">Reference proteome</keyword>
<dbReference type="GO" id="GO:0005829">
    <property type="term" value="C:cytosol"/>
    <property type="evidence" value="ECO:0007669"/>
    <property type="project" value="TreeGrafter"/>
</dbReference>
<dbReference type="Ensembl" id="ENSPTET00000012892.1">
    <property type="protein sequence ID" value="ENSPTEP00000008456.1"/>
    <property type="gene ID" value="ENSPTEG00000009607.1"/>
</dbReference>
<keyword evidence="5" id="KW-0030">Aminoacyl-tRNA synthetase</keyword>
<evidence type="ECO:0000256" key="1">
    <source>
        <dbReference type="ARBA" id="ARBA00015745"/>
    </source>
</evidence>
<dbReference type="GO" id="GO:0000049">
    <property type="term" value="F:tRNA binding"/>
    <property type="evidence" value="ECO:0007669"/>
    <property type="project" value="TreeGrafter"/>
</dbReference>
<sequence>MKISILNEKGTNYIRQKKKNKFFLLLLSSFLILCNCSTCFKHKGKKTNSFLFISKQNSHFFKNPKKKFILYNYGKEFYERLKKLNFVSNVLKIDTYPSTFIKRTIKIDNLKKKYDYLKDGDKCHDQIHVVYGRVIAKRNNGMFLHIQEDVHSIQIYLDKDVVLSEKKKKKNDDSICIKKEQNYNKFDRNNNRNCTTKHFEQYNYVSTPHNTIAHNISDNVSQCSQSDSNKSINEICARKIIEVGDIISIKGFIRKTLRGELTIQAKEIYLLAKSLLPLPDKYKGMKDVEYKYRKRYLDFLTNQEQKKKIITRFKIIQEIRKYLLKKKYLEVDTPILQSIPGGANAKTFVTYLKSLNLVLHLRIAPELYLKKLIISGISEKIFELSKCFRNEGLSAIHTPEFTLLEVYKAYSNYKYMMKFTEKLIKTIANKLVLQSYANCNNKLSLSKRWKKISFIKIIKKYTGINFLNLSFEQTYNEAKKLNVSFDQEKNCLNW</sequence>
<dbReference type="SUPFAM" id="SSF55681">
    <property type="entry name" value="Class II aaRS and biotin synthetases"/>
    <property type="match status" value="1"/>
</dbReference>
<organism evidence="8 9">
    <name type="scientific">Piliocolobus tephrosceles</name>
    <name type="common">Ugandan red Colobus</name>
    <dbReference type="NCBI Taxonomy" id="591936"/>
    <lineage>
        <taxon>Eukaryota</taxon>
        <taxon>Metazoa</taxon>
        <taxon>Chordata</taxon>
        <taxon>Craniata</taxon>
        <taxon>Vertebrata</taxon>
        <taxon>Euteleostomi</taxon>
        <taxon>Mammalia</taxon>
        <taxon>Eutheria</taxon>
        <taxon>Euarchontoglires</taxon>
        <taxon>Primates</taxon>
        <taxon>Haplorrhini</taxon>
        <taxon>Catarrhini</taxon>
        <taxon>Cercopithecidae</taxon>
        <taxon>Colobinae</taxon>
        <taxon>Piliocolobus</taxon>
    </lineage>
</organism>
<dbReference type="GO" id="GO:0005524">
    <property type="term" value="F:ATP binding"/>
    <property type="evidence" value="ECO:0007669"/>
    <property type="project" value="UniProtKB-KW"/>
</dbReference>
<evidence type="ECO:0000256" key="3">
    <source>
        <dbReference type="ARBA" id="ARBA00022741"/>
    </source>
</evidence>
<feature type="domain" description="Aminoacyl-transfer RNA synthetases class-II family profile" evidence="7">
    <location>
        <begin position="314"/>
        <end position="479"/>
    </location>
</feature>
<name>A0A8C9GZ03_9PRIM</name>
<dbReference type="InterPro" id="IPR045864">
    <property type="entry name" value="aa-tRNA-synth_II/BPL/LPL"/>
</dbReference>
<dbReference type="Gene3D" id="2.40.50.140">
    <property type="entry name" value="Nucleic acid-binding proteins"/>
    <property type="match status" value="1"/>
</dbReference>
<dbReference type="PRINTS" id="PR00982">
    <property type="entry name" value="TRNASYNTHLYS"/>
</dbReference>
<dbReference type="InterPro" id="IPR004364">
    <property type="entry name" value="Aa-tRNA-synt_II"/>
</dbReference>
<evidence type="ECO:0000313" key="9">
    <source>
        <dbReference type="Proteomes" id="UP000694416"/>
    </source>
</evidence>
<evidence type="ECO:0000256" key="4">
    <source>
        <dbReference type="ARBA" id="ARBA00022840"/>
    </source>
</evidence>
<evidence type="ECO:0000256" key="2">
    <source>
        <dbReference type="ARBA" id="ARBA00022598"/>
    </source>
</evidence>
<dbReference type="CDD" id="cd04322">
    <property type="entry name" value="LysRS_N"/>
    <property type="match status" value="1"/>
</dbReference>
<dbReference type="Proteomes" id="UP000694416">
    <property type="component" value="Unplaced"/>
</dbReference>
<dbReference type="PROSITE" id="PS50862">
    <property type="entry name" value="AA_TRNA_LIGASE_II"/>
    <property type="match status" value="1"/>
</dbReference>
<accession>A0A8C9GZ03</accession>
<dbReference type="InterPro" id="IPR044136">
    <property type="entry name" value="Lys-tRNA-ligase_II_N"/>
</dbReference>
<dbReference type="InterPro" id="IPR006195">
    <property type="entry name" value="aa-tRNA-synth_II"/>
</dbReference>
<dbReference type="PANTHER" id="PTHR42918">
    <property type="entry name" value="LYSYL-TRNA SYNTHETASE"/>
    <property type="match status" value="1"/>
</dbReference>
<dbReference type="Gene3D" id="3.30.930.10">
    <property type="entry name" value="Bira Bifunctional Protein, Domain 2"/>
    <property type="match status" value="1"/>
</dbReference>
<dbReference type="PANTHER" id="PTHR42918:SF15">
    <property type="entry name" value="LYSINE--TRNA LIGASE, CHLOROPLASTIC_MITOCHONDRIAL"/>
    <property type="match status" value="1"/>
</dbReference>
<evidence type="ECO:0000313" key="8">
    <source>
        <dbReference type="Ensembl" id="ENSPTEP00000008456.1"/>
    </source>
</evidence>
<evidence type="ECO:0000256" key="6">
    <source>
        <dbReference type="ARBA" id="ARBA00030563"/>
    </source>
</evidence>
<keyword evidence="3" id="KW-0547">Nucleotide-binding</keyword>
<proteinExistence type="predicted"/>
<protein>
    <recommendedName>
        <fullName evidence="1">Lysine--tRNA ligase</fullName>
    </recommendedName>
    <alternativeName>
        <fullName evidence="6">Lysyl-tRNA synthetase</fullName>
    </alternativeName>
</protein>
<reference evidence="8" key="1">
    <citation type="submission" date="2025-08" db="UniProtKB">
        <authorList>
            <consortium name="Ensembl"/>
        </authorList>
    </citation>
    <scope>IDENTIFICATION</scope>
</reference>
<keyword evidence="4" id="KW-0067">ATP-binding</keyword>
<dbReference type="GO" id="GO:0006430">
    <property type="term" value="P:lysyl-tRNA aminoacylation"/>
    <property type="evidence" value="ECO:0007669"/>
    <property type="project" value="InterPro"/>
</dbReference>
<dbReference type="SUPFAM" id="SSF50249">
    <property type="entry name" value="Nucleic acid-binding proteins"/>
    <property type="match status" value="2"/>
</dbReference>
<dbReference type="Pfam" id="PF00152">
    <property type="entry name" value="tRNA-synt_2"/>
    <property type="match status" value="1"/>
</dbReference>